<dbReference type="OrthoDB" id="465504at2"/>
<feature type="transmembrane region" description="Helical" evidence="1">
    <location>
        <begin position="42"/>
        <end position="63"/>
    </location>
</feature>
<keyword evidence="1" id="KW-0472">Membrane</keyword>
<name>A0A8S9T8I9_9CYAN</name>
<dbReference type="RefSeq" id="WP_082051582.1">
    <property type="nucleotide sequence ID" value="NZ_JHEG04000001.1"/>
</dbReference>
<dbReference type="EMBL" id="JHEG04000001">
    <property type="protein sequence ID" value="KAF3888446.1"/>
    <property type="molecule type" value="Genomic_DNA"/>
</dbReference>
<evidence type="ECO:0000313" key="2">
    <source>
        <dbReference type="EMBL" id="KAF3888446.1"/>
    </source>
</evidence>
<keyword evidence="3" id="KW-1185">Reference proteome</keyword>
<dbReference type="Proteomes" id="UP000029738">
    <property type="component" value="Unassembled WGS sequence"/>
</dbReference>
<comment type="caution">
    <text evidence="2">The sequence shown here is derived from an EMBL/GenBank/DDBJ whole genome shotgun (WGS) entry which is preliminary data.</text>
</comment>
<keyword evidence="1" id="KW-0812">Transmembrane</keyword>
<organism evidence="2 3">
    <name type="scientific">Tolypothrix bouteillei VB521301</name>
    <dbReference type="NCBI Taxonomy" id="1479485"/>
    <lineage>
        <taxon>Bacteria</taxon>
        <taxon>Bacillati</taxon>
        <taxon>Cyanobacteriota</taxon>
        <taxon>Cyanophyceae</taxon>
        <taxon>Nostocales</taxon>
        <taxon>Tolypothrichaceae</taxon>
        <taxon>Tolypothrix</taxon>
    </lineage>
</organism>
<dbReference type="Gene3D" id="3.30.700.10">
    <property type="entry name" value="Glycoprotein, Type 4 Pilin"/>
    <property type="match status" value="1"/>
</dbReference>
<sequence>MYKVALLLVLEKITKEQQYLRNQSCHITKHRHSDYGFSLLEILVAVLMIGILAAIAAPGWLAFVNRQRVNKANDAILTALQQAQREAKKNKRTYSVSFRNDNGIPKVAIHFNTSPPATTNPIWKPLGEDMTFKSGQVLLYSNLDSSTYNKLVSTGNVNYTPSSGTGSLGTITFDYMGALLDASALSQQLGLKIAVATPNSGNYSATDRLKRCVVVETLLGGMRTGKNSNNCN</sequence>
<protein>
    <submittedName>
        <fullName evidence="2">Prepilin-type N-terminal cleavage/methylation domain-containing protein</fullName>
    </submittedName>
</protein>
<accession>A0A8S9T8I9</accession>
<dbReference type="AlphaFoldDB" id="A0A8S9T8I9"/>
<dbReference type="InterPro" id="IPR045584">
    <property type="entry name" value="Pilin-like"/>
</dbReference>
<reference evidence="2" key="1">
    <citation type="journal article" date="2015" name="Genome Announc.">
        <title>Draft Genome Sequence of Tolypothrix boutellei Strain VB521301.</title>
        <authorList>
            <person name="Chandrababunaidu M.M."/>
            <person name="Singh D."/>
            <person name="Sen D."/>
            <person name="Bhan S."/>
            <person name="Das S."/>
            <person name="Gupta A."/>
            <person name="Adhikary S.P."/>
            <person name="Tripathy S."/>
        </authorList>
    </citation>
    <scope>NUCLEOTIDE SEQUENCE</scope>
    <source>
        <strain evidence="2">VB521301</strain>
    </source>
</reference>
<dbReference type="Pfam" id="PF07963">
    <property type="entry name" value="N_methyl"/>
    <property type="match status" value="1"/>
</dbReference>
<dbReference type="SUPFAM" id="SSF54523">
    <property type="entry name" value="Pili subunits"/>
    <property type="match status" value="1"/>
</dbReference>
<reference evidence="2" key="2">
    <citation type="submission" date="2019-11" db="EMBL/GenBank/DDBJ databases">
        <title>Improved Assembly of Tolypothrix boutellei genome.</title>
        <authorList>
            <person name="Sarangi A.N."/>
            <person name="Mukherjee M."/>
            <person name="Ghosh S."/>
            <person name="Singh D."/>
            <person name="Das A."/>
            <person name="Kant S."/>
            <person name="Prusty A."/>
            <person name="Tripathy S."/>
        </authorList>
    </citation>
    <scope>NUCLEOTIDE SEQUENCE</scope>
    <source>
        <strain evidence="2">VB521301</strain>
    </source>
</reference>
<dbReference type="NCBIfam" id="TIGR02532">
    <property type="entry name" value="IV_pilin_GFxxxE"/>
    <property type="match status" value="1"/>
</dbReference>
<proteinExistence type="predicted"/>
<evidence type="ECO:0000256" key="1">
    <source>
        <dbReference type="SAM" id="Phobius"/>
    </source>
</evidence>
<keyword evidence="1" id="KW-1133">Transmembrane helix</keyword>
<evidence type="ECO:0000313" key="3">
    <source>
        <dbReference type="Proteomes" id="UP000029738"/>
    </source>
</evidence>
<gene>
    <name evidence="2" type="ORF">DA73_0400025350</name>
</gene>
<dbReference type="InterPro" id="IPR012902">
    <property type="entry name" value="N_methyl_site"/>
</dbReference>